<accession>A0A445BLW5</accession>
<sequence>MCILPAVLKKLVNLRGLQALFWLY</sequence>
<gene>
    <name evidence="1" type="ORF">Ahy_A09g045229</name>
</gene>
<name>A0A445BLW5_ARAHY</name>
<proteinExistence type="predicted"/>
<dbReference type="Proteomes" id="UP000289738">
    <property type="component" value="Chromosome A09"/>
</dbReference>
<comment type="caution">
    <text evidence="1">The sequence shown here is derived from an EMBL/GenBank/DDBJ whole genome shotgun (WGS) entry which is preliminary data.</text>
</comment>
<evidence type="ECO:0000313" key="1">
    <source>
        <dbReference type="EMBL" id="RYR39655.1"/>
    </source>
</evidence>
<organism evidence="1 2">
    <name type="scientific">Arachis hypogaea</name>
    <name type="common">Peanut</name>
    <dbReference type="NCBI Taxonomy" id="3818"/>
    <lineage>
        <taxon>Eukaryota</taxon>
        <taxon>Viridiplantae</taxon>
        <taxon>Streptophyta</taxon>
        <taxon>Embryophyta</taxon>
        <taxon>Tracheophyta</taxon>
        <taxon>Spermatophyta</taxon>
        <taxon>Magnoliopsida</taxon>
        <taxon>eudicotyledons</taxon>
        <taxon>Gunneridae</taxon>
        <taxon>Pentapetalae</taxon>
        <taxon>rosids</taxon>
        <taxon>fabids</taxon>
        <taxon>Fabales</taxon>
        <taxon>Fabaceae</taxon>
        <taxon>Papilionoideae</taxon>
        <taxon>50 kb inversion clade</taxon>
        <taxon>dalbergioids sensu lato</taxon>
        <taxon>Dalbergieae</taxon>
        <taxon>Pterocarpus clade</taxon>
        <taxon>Arachis</taxon>
    </lineage>
</organism>
<reference evidence="1 2" key="1">
    <citation type="submission" date="2019-01" db="EMBL/GenBank/DDBJ databases">
        <title>Sequencing of cultivated peanut Arachis hypogaea provides insights into genome evolution and oil improvement.</title>
        <authorList>
            <person name="Chen X."/>
        </authorList>
    </citation>
    <scope>NUCLEOTIDE SEQUENCE [LARGE SCALE GENOMIC DNA]</scope>
    <source>
        <strain evidence="2">cv. Fuhuasheng</strain>
        <tissue evidence="1">Leaves</tissue>
    </source>
</reference>
<dbReference type="EMBL" id="SDMP01000009">
    <property type="protein sequence ID" value="RYR39655.1"/>
    <property type="molecule type" value="Genomic_DNA"/>
</dbReference>
<protein>
    <submittedName>
        <fullName evidence="1">Uncharacterized protein</fullName>
    </submittedName>
</protein>
<evidence type="ECO:0000313" key="2">
    <source>
        <dbReference type="Proteomes" id="UP000289738"/>
    </source>
</evidence>
<dbReference type="AlphaFoldDB" id="A0A445BLW5"/>
<keyword evidence="2" id="KW-1185">Reference proteome</keyword>